<dbReference type="EMBL" id="AYXG01000024">
    <property type="protein sequence ID" value="EWC64072.1"/>
    <property type="molecule type" value="Genomic_DNA"/>
</dbReference>
<feature type="signal peptide" evidence="1">
    <location>
        <begin position="1"/>
        <end position="29"/>
    </location>
</feature>
<dbReference type="AlphaFoldDB" id="W7J4Y5"/>
<accession>A0A8E2WY63</accession>
<evidence type="ECO:0000256" key="1">
    <source>
        <dbReference type="SAM" id="SignalP"/>
    </source>
</evidence>
<dbReference type="Proteomes" id="UP000019277">
    <property type="component" value="Unassembled WGS sequence"/>
</dbReference>
<gene>
    <name evidence="2" type="ORF">UO65_0599</name>
</gene>
<organism evidence="2 3">
    <name type="scientific">Actinokineospora spheciospongiae</name>
    <dbReference type="NCBI Taxonomy" id="909613"/>
    <lineage>
        <taxon>Bacteria</taxon>
        <taxon>Bacillati</taxon>
        <taxon>Actinomycetota</taxon>
        <taxon>Actinomycetes</taxon>
        <taxon>Pseudonocardiales</taxon>
        <taxon>Pseudonocardiaceae</taxon>
        <taxon>Actinokineospora</taxon>
    </lineage>
</organism>
<keyword evidence="1" id="KW-0732">Signal</keyword>
<evidence type="ECO:0000313" key="3">
    <source>
        <dbReference type="Proteomes" id="UP000019277"/>
    </source>
</evidence>
<dbReference type="eggNOG" id="ENOG50345KI">
    <property type="taxonomic scope" value="Bacteria"/>
</dbReference>
<protein>
    <recommendedName>
        <fullName evidence="4">SH3b domain-containing protein</fullName>
    </recommendedName>
</protein>
<dbReference type="OrthoDB" id="3699052at2"/>
<accession>W7J4Y5</accession>
<dbReference type="STRING" id="909613.UO65_0599"/>
<reference evidence="2 3" key="1">
    <citation type="journal article" date="2014" name="Genome Announc.">
        <title>Draft Genome Sequence of the Antitrypanosomally Active Sponge-Associated Bacterium Actinokineospora sp. Strain EG49.</title>
        <authorList>
            <person name="Harjes J."/>
            <person name="Ryu T."/>
            <person name="Abdelmohsen U.R."/>
            <person name="Moitinho-Silva L."/>
            <person name="Horn H."/>
            <person name="Ravasi T."/>
            <person name="Hentschel U."/>
        </authorList>
    </citation>
    <scope>NUCLEOTIDE SEQUENCE [LARGE SCALE GENOMIC DNA]</scope>
    <source>
        <strain evidence="2 3">EG49</strain>
    </source>
</reference>
<sequence>MSFRRTTTALVAGALSVAAAITTAPTASAGTVHEICADSLYVRTQPAGVIIGTLFRGEHFELSRYSEKGWAEGYAMGHVNQRGWVQGGWFC</sequence>
<evidence type="ECO:0000313" key="2">
    <source>
        <dbReference type="EMBL" id="EWC64072.1"/>
    </source>
</evidence>
<evidence type="ECO:0008006" key="4">
    <source>
        <dbReference type="Google" id="ProtNLM"/>
    </source>
</evidence>
<name>W7J4Y5_9PSEU</name>
<proteinExistence type="predicted"/>
<comment type="caution">
    <text evidence="2">The sequence shown here is derived from an EMBL/GenBank/DDBJ whole genome shotgun (WGS) entry which is preliminary data.</text>
</comment>
<dbReference type="RefSeq" id="WP_035278469.1">
    <property type="nucleotide sequence ID" value="NZ_AYXG01000024.1"/>
</dbReference>
<keyword evidence="3" id="KW-1185">Reference proteome</keyword>
<feature type="chain" id="PRO_5044489832" description="SH3b domain-containing protein" evidence="1">
    <location>
        <begin position="30"/>
        <end position="91"/>
    </location>
</feature>